<dbReference type="InterPro" id="IPR008918">
    <property type="entry name" value="HhH2"/>
</dbReference>
<dbReference type="InterPro" id="IPR036279">
    <property type="entry name" value="5-3_exonuclease_C_sf"/>
</dbReference>
<evidence type="ECO:0000259" key="7">
    <source>
        <dbReference type="SMART" id="SM00475"/>
    </source>
</evidence>
<dbReference type="SUPFAM" id="SSF47807">
    <property type="entry name" value="5' to 3' exonuclease, C-terminal subdomain"/>
    <property type="match status" value="1"/>
</dbReference>
<comment type="caution">
    <text evidence="8">The sequence shown here is derived from an EMBL/GenBank/DDBJ whole genome shotgun (WGS) entry which is preliminary data.</text>
</comment>
<dbReference type="InterPro" id="IPR029060">
    <property type="entry name" value="PIN-like_dom_sf"/>
</dbReference>
<evidence type="ECO:0000256" key="6">
    <source>
        <dbReference type="ARBA" id="ARBA00050026"/>
    </source>
</evidence>
<dbReference type="PANTHER" id="PTHR42646:SF2">
    <property type="entry name" value="5'-3' EXONUCLEASE FAMILY PROTEIN"/>
    <property type="match status" value="1"/>
</dbReference>
<dbReference type="InterPro" id="IPR020045">
    <property type="entry name" value="DNA_polI_H3TH"/>
</dbReference>
<dbReference type="SUPFAM" id="SSF88723">
    <property type="entry name" value="PIN domain-like"/>
    <property type="match status" value="1"/>
</dbReference>
<proteinExistence type="predicted"/>
<dbReference type="CDD" id="cd09898">
    <property type="entry name" value="H3TH_53EXO"/>
    <property type="match status" value="1"/>
</dbReference>
<evidence type="ECO:0000256" key="2">
    <source>
        <dbReference type="ARBA" id="ARBA00022801"/>
    </source>
</evidence>
<dbReference type="InterPro" id="IPR002421">
    <property type="entry name" value="5-3_exonuclease"/>
</dbReference>
<keyword evidence="2" id="KW-0378">Hydrolase</keyword>
<name>A0ABS2RDV1_9ACTN</name>
<evidence type="ECO:0000313" key="8">
    <source>
        <dbReference type="EMBL" id="MBM7797180.1"/>
    </source>
</evidence>
<feature type="domain" description="5'-3' exonuclease" evidence="7">
    <location>
        <begin position="1"/>
        <end position="275"/>
    </location>
</feature>
<dbReference type="Gene3D" id="3.40.50.1010">
    <property type="entry name" value="5'-nuclease"/>
    <property type="match status" value="1"/>
</dbReference>
<evidence type="ECO:0000256" key="4">
    <source>
        <dbReference type="ARBA" id="ARBA00023125"/>
    </source>
</evidence>
<dbReference type="Pfam" id="PF01367">
    <property type="entry name" value="5_3_exonuc"/>
    <property type="match status" value="1"/>
</dbReference>
<dbReference type="InterPro" id="IPR038969">
    <property type="entry name" value="FEN"/>
</dbReference>
<keyword evidence="3 8" id="KW-0269">Exonuclease</keyword>
<keyword evidence="1" id="KW-0540">Nuclease</keyword>
<sequence>MDTASLYFRAFYGMPDSLRSPDGKPVNAVRGLLDFIARLVEDYQPTHLACCWDNDWRPEWRVELIPTYKTHRVAAGVSPVSTDGRAVAEEAPDALARQVPWIVETLQALGVAIVGADGYEADDVIGTLATRADMPVDIVTGDRDLFQLVDDARQVRILYTARGMSNLESVTDDWVRSKYGVSPAAYVPFATLRGDTSDGLPGVAGIGEKTAAGLLERYGDLEGILAAASDPASAVSGGVRAKLAAGIDYLAVAPTVVAVVRDLDLSVGLDDLRMPAAPPDPEVFTRLAESLGLGGSATRVLAALAARTSRSD</sequence>
<evidence type="ECO:0000256" key="3">
    <source>
        <dbReference type="ARBA" id="ARBA00022839"/>
    </source>
</evidence>
<evidence type="ECO:0000313" key="9">
    <source>
        <dbReference type="Proteomes" id="UP000704762"/>
    </source>
</evidence>
<keyword evidence="9" id="KW-1185">Reference proteome</keyword>
<dbReference type="GO" id="GO:0004527">
    <property type="term" value="F:exonuclease activity"/>
    <property type="evidence" value="ECO:0007669"/>
    <property type="project" value="UniProtKB-KW"/>
</dbReference>
<comment type="function">
    <text evidence="5">5'-3' exonuclease acting preferentially on double-stranded DNA.</text>
</comment>
<gene>
    <name evidence="8" type="ORF">JOE57_000101</name>
</gene>
<accession>A0ABS2RDV1</accession>
<keyword evidence="4" id="KW-0238">DNA-binding</keyword>
<dbReference type="Gene3D" id="1.10.150.20">
    <property type="entry name" value="5' to 3' exonuclease, C-terminal subdomain"/>
    <property type="match status" value="1"/>
</dbReference>
<dbReference type="CDD" id="cd09859">
    <property type="entry name" value="PIN_53EXO"/>
    <property type="match status" value="1"/>
</dbReference>
<dbReference type="Pfam" id="PF02739">
    <property type="entry name" value="5_3_exonuc_N"/>
    <property type="match status" value="1"/>
</dbReference>
<reference evidence="8 9" key="1">
    <citation type="submission" date="2021-01" db="EMBL/GenBank/DDBJ databases">
        <title>Sequencing the genomes of 1000 actinobacteria strains.</title>
        <authorList>
            <person name="Klenk H.-P."/>
        </authorList>
    </citation>
    <scope>NUCLEOTIDE SEQUENCE [LARGE SCALE GENOMIC DNA]</scope>
    <source>
        <strain evidence="8 9">DSM 18662</strain>
    </source>
</reference>
<dbReference type="EMBL" id="JAFBCF010000001">
    <property type="protein sequence ID" value="MBM7797180.1"/>
    <property type="molecule type" value="Genomic_DNA"/>
</dbReference>
<dbReference type="PANTHER" id="PTHR42646">
    <property type="entry name" value="FLAP ENDONUCLEASE XNI"/>
    <property type="match status" value="1"/>
</dbReference>
<organism evidence="8 9">
    <name type="scientific">Microlunatus panaciterrae</name>
    <dbReference type="NCBI Taxonomy" id="400768"/>
    <lineage>
        <taxon>Bacteria</taxon>
        <taxon>Bacillati</taxon>
        <taxon>Actinomycetota</taxon>
        <taxon>Actinomycetes</taxon>
        <taxon>Propionibacteriales</taxon>
        <taxon>Propionibacteriaceae</taxon>
        <taxon>Microlunatus</taxon>
    </lineage>
</organism>
<protein>
    <recommendedName>
        <fullName evidence="6">5'-3' exonuclease</fullName>
    </recommendedName>
</protein>
<evidence type="ECO:0000256" key="5">
    <source>
        <dbReference type="ARBA" id="ARBA00049957"/>
    </source>
</evidence>
<dbReference type="RefSeq" id="WP_338041084.1">
    <property type="nucleotide sequence ID" value="NZ_BAAAQP010000003.1"/>
</dbReference>
<dbReference type="SMART" id="SM00279">
    <property type="entry name" value="HhH2"/>
    <property type="match status" value="1"/>
</dbReference>
<dbReference type="SMART" id="SM00475">
    <property type="entry name" value="53EXOc"/>
    <property type="match status" value="1"/>
</dbReference>
<dbReference type="InterPro" id="IPR020046">
    <property type="entry name" value="5-3_exonucl_a-hlix_arch_N"/>
</dbReference>
<dbReference type="Proteomes" id="UP000704762">
    <property type="component" value="Unassembled WGS sequence"/>
</dbReference>
<evidence type="ECO:0000256" key="1">
    <source>
        <dbReference type="ARBA" id="ARBA00022722"/>
    </source>
</evidence>